<dbReference type="Proteomes" id="UP000664940">
    <property type="component" value="Unassembled WGS sequence"/>
</dbReference>
<accession>A0A834DFW5</accession>
<proteinExistence type="predicted"/>
<name>A0A834DFW5_9CHIR</name>
<reference evidence="1 2" key="1">
    <citation type="journal article" date="2020" name="Nature">
        <title>Six reference-quality genomes reveal evolution of bat adaptations.</title>
        <authorList>
            <person name="Jebb D."/>
            <person name="Huang Z."/>
            <person name="Pippel M."/>
            <person name="Hughes G.M."/>
            <person name="Lavrichenko K."/>
            <person name="Devanna P."/>
            <person name="Winkler S."/>
            <person name="Jermiin L.S."/>
            <person name="Skirmuntt E.C."/>
            <person name="Katzourakis A."/>
            <person name="Burkitt-Gray L."/>
            <person name="Ray D.A."/>
            <person name="Sullivan K.A.M."/>
            <person name="Roscito J.G."/>
            <person name="Kirilenko B.M."/>
            <person name="Davalos L.M."/>
            <person name="Corthals A.P."/>
            <person name="Power M.L."/>
            <person name="Jones G."/>
            <person name="Ransome R.D."/>
            <person name="Dechmann D.K.N."/>
            <person name="Locatelli A.G."/>
            <person name="Puechmaille S.J."/>
            <person name="Fedrigo O."/>
            <person name="Jarvis E.D."/>
            <person name="Hiller M."/>
            <person name="Vernes S.C."/>
            <person name="Myers E.W."/>
            <person name="Teeling E.C."/>
        </authorList>
    </citation>
    <scope>NUCLEOTIDE SEQUENCE [LARGE SCALE GENOMIC DNA]</scope>
    <source>
        <strain evidence="1">Bat1K_MPI-CBG_1</strain>
    </source>
</reference>
<comment type="caution">
    <text evidence="1">The sequence shown here is derived from an EMBL/GenBank/DDBJ whole genome shotgun (WGS) entry which is preliminary data.</text>
</comment>
<organism evidence="1 2">
    <name type="scientific">Phyllostomus discolor</name>
    <name type="common">pale spear-nosed bat</name>
    <dbReference type="NCBI Taxonomy" id="89673"/>
    <lineage>
        <taxon>Eukaryota</taxon>
        <taxon>Metazoa</taxon>
        <taxon>Chordata</taxon>
        <taxon>Craniata</taxon>
        <taxon>Vertebrata</taxon>
        <taxon>Euteleostomi</taxon>
        <taxon>Mammalia</taxon>
        <taxon>Eutheria</taxon>
        <taxon>Laurasiatheria</taxon>
        <taxon>Chiroptera</taxon>
        <taxon>Yangochiroptera</taxon>
        <taxon>Phyllostomidae</taxon>
        <taxon>Phyllostominae</taxon>
        <taxon>Phyllostomus</taxon>
    </lineage>
</organism>
<dbReference type="EMBL" id="JABVXQ010000014">
    <property type="protein sequence ID" value="KAF6078371.1"/>
    <property type="molecule type" value="Genomic_DNA"/>
</dbReference>
<gene>
    <name evidence="1" type="ORF">HJG60_009215</name>
</gene>
<protein>
    <submittedName>
        <fullName evidence="1">Uncharacterized protein</fullName>
    </submittedName>
</protein>
<dbReference type="AlphaFoldDB" id="A0A834DFW5"/>
<evidence type="ECO:0000313" key="2">
    <source>
        <dbReference type="Proteomes" id="UP000664940"/>
    </source>
</evidence>
<sequence length="129" mass="13427">MVRGGGEAGRCRQVLRRGTRFVLPDVNLSGSTCLRGPRGHAPRGQGYPVSTAHLALLSFHLGGQGAAPRAGGVFTVKPLAALRAEEPGWRAGSNSNPALQLLGDHGILGRGSGHCLSGQERQLLHVLPV</sequence>
<evidence type="ECO:0000313" key="1">
    <source>
        <dbReference type="EMBL" id="KAF6078371.1"/>
    </source>
</evidence>